<dbReference type="Gene3D" id="3.60.15.10">
    <property type="entry name" value="Ribonuclease Z/Hydroxyacylglutathione hydrolase-like"/>
    <property type="match status" value="1"/>
</dbReference>
<dbReference type="EC" id="3.1.-.-" evidence="1"/>
<dbReference type="GO" id="GO:0016874">
    <property type="term" value="F:ligase activity"/>
    <property type="evidence" value="ECO:0007669"/>
    <property type="project" value="UniProtKB-KW"/>
</dbReference>
<name>A0A368BLJ8_9GAMM</name>
<dbReference type="PANTHER" id="PTHR11203">
    <property type="entry name" value="CLEAVAGE AND POLYADENYLATION SPECIFICITY FACTOR FAMILY MEMBER"/>
    <property type="match status" value="1"/>
</dbReference>
<dbReference type="InterPro" id="IPR036866">
    <property type="entry name" value="RibonucZ/Hydroxyglut_hydro"/>
</dbReference>
<organism evidence="1 2">
    <name type="scientific">SAR86 cluster bacterium</name>
    <dbReference type="NCBI Taxonomy" id="2030880"/>
    <lineage>
        <taxon>Bacteria</taxon>
        <taxon>Pseudomonadati</taxon>
        <taxon>Pseudomonadota</taxon>
        <taxon>Gammaproteobacteria</taxon>
        <taxon>SAR86 cluster</taxon>
    </lineage>
</organism>
<comment type="caution">
    <text evidence="1">The sequence shown here is derived from an EMBL/GenBank/DDBJ whole genome shotgun (WGS) entry which is preliminary data.</text>
</comment>
<dbReference type="GO" id="GO:0004527">
    <property type="term" value="F:exonuclease activity"/>
    <property type="evidence" value="ECO:0007669"/>
    <property type="project" value="UniProtKB-KW"/>
</dbReference>
<dbReference type="NCBIfam" id="TIGR04122">
    <property type="entry name" value="Xnuc_lig_assoc"/>
    <property type="match status" value="1"/>
</dbReference>
<reference evidence="1 2" key="1">
    <citation type="journal article" date="2018" name="Microbiome">
        <title>Fine metagenomic profile of the Mediterranean stratified and mixed water columns revealed by assembly and recruitment.</title>
        <authorList>
            <person name="Haro-Moreno J.M."/>
            <person name="Lopez-Perez M."/>
            <person name="De La Torre J.R."/>
            <person name="Picazo A."/>
            <person name="Camacho A."/>
            <person name="Rodriguez-Valera F."/>
        </authorList>
    </citation>
    <scope>NUCLEOTIDE SEQUENCE [LARGE SCALE GENOMIC DNA]</scope>
    <source>
        <strain evidence="1">MED-G83</strain>
    </source>
</reference>
<dbReference type="InterPro" id="IPR026360">
    <property type="entry name" value="Xnuc_lig_assoc"/>
</dbReference>
<protein>
    <submittedName>
        <fullName evidence="1">Ligase-associated DNA damage response exonuclease</fullName>
        <ecNumber evidence="1">3.1.-.-</ecNumber>
    </submittedName>
</protein>
<keyword evidence="1" id="KW-0540">Nuclease</keyword>
<dbReference type="GO" id="GO:0004521">
    <property type="term" value="F:RNA endonuclease activity"/>
    <property type="evidence" value="ECO:0007669"/>
    <property type="project" value="TreeGrafter"/>
</dbReference>
<dbReference type="SUPFAM" id="SSF56281">
    <property type="entry name" value="Metallo-hydrolase/oxidoreductase"/>
    <property type="match status" value="1"/>
</dbReference>
<evidence type="ECO:0000313" key="2">
    <source>
        <dbReference type="Proteomes" id="UP000252147"/>
    </source>
</evidence>
<keyword evidence="1" id="KW-0436">Ligase</keyword>
<dbReference type="PANTHER" id="PTHR11203:SF49">
    <property type="entry name" value="BLL1145 PROTEIN"/>
    <property type="match status" value="1"/>
</dbReference>
<gene>
    <name evidence="1" type="ORF">DBW97_03625</name>
</gene>
<dbReference type="AlphaFoldDB" id="A0A368BLJ8"/>
<keyword evidence="1" id="KW-0269">Exonuclease</keyword>
<dbReference type="Proteomes" id="UP000252147">
    <property type="component" value="Unassembled WGS sequence"/>
</dbReference>
<proteinExistence type="predicted"/>
<evidence type="ECO:0000313" key="1">
    <source>
        <dbReference type="EMBL" id="RCL38131.1"/>
    </source>
</evidence>
<sequence length="329" mass="36949">MIVKDDIGLYCPAGNFYVDPLKPCENALITHAHADHARPGMTNYICTHATKDIMKLRIGHELNISSVDYGQEITLGNATVSFHSAGHILGSAQIKINVNENITVITGDYKVHTDNTCDAFQHIECNTFISEATFANPKYVWTNFGDEIERIYNWYLGNKNNGVNSVLCAYSLGKSQRIINALNKQYPVDIYAHDNIRNINKIYQNYGISNLQTIRINENKDMTSGIIVIPPGARKSKFLKNIGPYKTGFCSGWAINKLDEYDEGFKISDHADWHELISAITKSKAKEVILIHGSGNVLKKYLNTKGIQISDFTRSNTKESTMQLSMFNE</sequence>
<dbReference type="EMBL" id="QOPD01000005">
    <property type="protein sequence ID" value="RCL38131.1"/>
    <property type="molecule type" value="Genomic_DNA"/>
</dbReference>
<dbReference type="InterPro" id="IPR050698">
    <property type="entry name" value="MBL"/>
</dbReference>
<accession>A0A368BLJ8</accession>
<keyword evidence="1" id="KW-0378">Hydrolase</keyword>